<name>A0A177KE63_9MICO</name>
<organism evidence="5 6">
    <name type="scientific">Microbacterium oleivorans</name>
    <dbReference type="NCBI Taxonomy" id="273677"/>
    <lineage>
        <taxon>Bacteria</taxon>
        <taxon>Bacillati</taxon>
        <taxon>Actinomycetota</taxon>
        <taxon>Actinomycetes</taxon>
        <taxon>Micrococcales</taxon>
        <taxon>Microbacteriaceae</taxon>
        <taxon>Microbacterium</taxon>
    </lineage>
</organism>
<dbReference type="Pfam" id="PF01613">
    <property type="entry name" value="Flavin_Reduct"/>
    <property type="match status" value="1"/>
</dbReference>
<dbReference type="AlphaFoldDB" id="A0A177KE63"/>
<feature type="domain" description="Flavin reductase like" evidence="4">
    <location>
        <begin position="14"/>
        <end position="185"/>
    </location>
</feature>
<proteinExistence type="inferred from homology"/>
<dbReference type="OrthoDB" id="9794638at2"/>
<gene>
    <name evidence="5" type="ORF">AYL44_03580</name>
</gene>
<dbReference type="GO" id="GO:0016646">
    <property type="term" value="F:oxidoreductase activity, acting on the CH-NH group of donors, NAD or NADP as acceptor"/>
    <property type="evidence" value="ECO:0007669"/>
    <property type="project" value="UniProtKB-ARBA"/>
</dbReference>
<keyword evidence="2" id="KW-0285">Flavoprotein</keyword>
<dbReference type="PANTHER" id="PTHR43567">
    <property type="entry name" value="FLAVOREDOXIN-RELATED-RELATED"/>
    <property type="match status" value="1"/>
</dbReference>
<sequence length="206" mass="22121">MDETRRVELPVLYFGTPVALITTVNPDGSSNISPISSAWALGDRYMLGLGADGQAVANLRRLGELVINLPSSDLVGAVEAIAPTTGRNPVPEAKRPAYRHEPDKWTLGGLTPLPSDQVTAARVAECPVQIEARVAQIVGIDGGDAVAVEAQVLQVHAHEGILREGQDRVDTDAWRPLYYGFRHYFAQGPHVGANFRAPLLDDPALT</sequence>
<dbReference type="Gene3D" id="2.30.110.10">
    <property type="entry name" value="Electron Transport, Fmn-binding Protein, Chain A"/>
    <property type="match status" value="1"/>
</dbReference>
<evidence type="ECO:0000313" key="5">
    <source>
        <dbReference type="EMBL" id="OAH51357.1"/>
    </source>
</evidence>
<evidence type="ECO:0000313" key="6">
    <source>
        <dbReference type="Proteomes" id="UP000076998"/>
    </source>
</evidence>
<dbReference type="EMBL" id="LSTV01000001">
    <property type="protein sequence ID" value="OAH51357.1"/>
    <property type="molecule type" value="Genomic_DNA"/>
</dbReference>
<comment type="caution">
    <text evidence="5">The sequence shown here is derived from an EMBL/GenBank/DDBJ whole genome shotgun (WGS) entry which is preliminary data.</text>
</comment>
<accession>A0A177KE63</accession>
<dbReference type="Proteomes" id="UP000076998">
    <property type="component" value="Unassembled WGS sequence"/>
</dbReference>
<dbReference type="InterPro" id="IPR002563">
    <property type="entry name" value="Flavin_Rdtase-like_dom"/>
</dbReference>
<protein>
    <recommendedName>
        <fullName evidence="4">Flavin reductase like domain-containing protein</fullName>
    </recommendedName>
</protein>
<dbReference type="InterPro" id="IPR012349">
    <property type="entry name" value="Split_barrel_FMN-bd"/>
</dbReference>
<dbReference type="InterPro" id="IPR052174">
    <property type="entry name" value="Flavoredoxin"/>
</dbReference>
<dbReference type="PANTHER" id="PTHR43567:SF1">
    <property type="entry name" value="FLAVOREDOXIN"/>
    <property type="match status" value="1"/>
</dbReference>
<dbReference type="GO" id="GO:0010181">
    <property type="term" value="F:FMN binding"/>
    <property type="evidence" value="ECO:0007669"/>
    <property type="project" value="InterPro"/>
</dbReference>
<reference evidence="5 6" key="1">
    <citation type="submission" date="2016-02" db="EMBL/GenBank/DDBJ databases">
        <authorList>
            <person name="Wen L."/>
            <person name="He K."/>
            <person name="Yang H."/>
        </authorList>
    </citation>
    <scope>NUCLEOTIDE SEQUENCE [LARGE SCALE GENOMIC DNA]</scope>
    <source>
        <strain evidence="5 6">CD11_3</strain>
    </source>
</reference>
<evidence type="ECO:0000256" key="2">
    <source>
        <dbReference type="ARBA" id="ARBA00022630"/>
    </source>
</evidence>
<comment type="similarity">
    <text evidence="3">Belongs to the flavoredoxin family.</text>
</comment>
<dbReference type="RefSeq" id="WP_064001864.1">
    <property type="nucleotide sequence ID" value="NZ_LSTV01000001.1"/>
</dbReference>
<evidence type="ECO:0000256" key="1">
    <source>
        <dbReference type="ARBA" id="ARBA00001917"/>
    </source>
</evidence>
<evidence type="ECO:0000259" key="4">
    <source>
        <dbReference type="Pfam" id="PF01613"/>
    </source>
</evidence>
<dbReference type="SUPFAM" id="SSF50475">
    <property type="entry name" value="FMN-binding split barrel"/>
    <property type="match status" value="1"/>
</dbReference>
<comment type="cofactor">
    <cofactor evidence="1">
        <name>FMN</name>
        <dbReference type="ChEBI" id="CHEBI:58210"/>
    </cofactor>
</comment>
<evidence type="ECO:0000256" key="3">
    <source>
        <dbReference type="ARBA" id="ARBA00038054"/>
    </source>
</evidence>